<accession>A0ABY7YIS5</accession>
<feature type="domain" description="3-hydroxyacyl-CoA dehydrogenase NAD binding" evidence="3">
    <location>
        <begin position="77"/>
        <end position="250"/>
    </location>
</feature>
<evidence type="ECO:0000256" key="1">
    <source>
        <dbReference type="ARBA" id="ARBA00023002"/>
    </source>
</evidence>
<evidence type="ECO:0000313" key="4">
    <source>
        <dbReference type="EMBL" id="WDR01208.1"/>
    </source>
</evidence>
<dbReference type="SUPFAM" id="SSF48179">
    <property type="entry name" value="6-phosphogluconate dehydrogenase C-terminal domain-like"/>
    <property type="match status" value="1"/>
</dbReference>
<name>A0ABY7YIS5_9HYPH</name>
<dbReference type="PANTHER" id="PTHR43612:SF3">
    <property type="entry name" value="TRIFUNCTIONAL ENZYME SUBUNIT ALPHA, MITOCHONDRIAL"/>
    <property type="match status" value="1"/>
</dbReference>
<reference evidence="4 5" key="1">
    <citation type="submission" date="2023-02" db="EMBL/GenBank/DDBJ databases">
        <title>Devosia algicola sp. nov., isolated from the phycosphere of marine algae.</title>
        <authorList>
            <person name="Kim J.M."/>
            <person name="Lee J.K."/>
            <person name="Choi B.J."/>
            <person name="Bayburt H."/>
            <person name="Jeon C.O."/>
        </authorList>
    </citation>
    <scope>NUCLEOTIDE SEQUENCE [LARGE SCALE GENOMIC DNA]</scope>
    <source>
        <strain evidence="4 5">G20-9</strain>
    </source>
</reference>
<keyword evidence="5" id="KW-1185">Reference proteome</keyword>
<organism evidence="4 5">
    <name type="scientific">Devosia algicola</name>
    <dbReference type="NCBI Taxonomy" id="3026418"/>
    <lineage>
        <taxon>Bacteria</taxon>
        <taxon>Pseudomonadati</taxon>
        <taxon>Pseudomonadota</taxon>
        <taxon>Alphaproteobacteria</taxon>
        <taxon>Hyphomicrobiales</taxon>
        <taxon>Devosiaceae</taxon>
        <taxon>Devosia</taxon>
    </lineage>
</organism>
<keyword evidence="1" id="KW-0560">Oxidoreductase</keyword>
<dbReference type="PANTHER" id="PTHR43612">
    <property type="entry name" value="TRIFUNCTIONAL ENZYME SUBUNIT ALPHA"/>
    <property type="match status" value="1"/>
</dbReference>
<dbReference type="Pfam" id="PF00725">
    <property type="entry name" value="3HCDH"/>
    <property type="match status" value="1"/>
</dbReference>
<evidence type="ECO:0000259" key="3">
    <source>
        <dbReference type="Pfam" id="PF02737"/>
    </source>
</evidence>
<sequence length="414" mass="44440">MQEQVAKKARKEHYPAPYALIDLFEKHGDDWQAMIRGEIDAFVPLMGSDTASNLRRVFFLSEGLKKQGAKGVKFARVHVIGAGVMGGDIAAWCALRGMAVTLQDLDMDRIKPALDRGKKLFRKRLKKKFEVDAAVARLEADPEGKGVSRADVIIEAVVENLEIKRKIFAGLEGKLKRGAILATNTSSIELERIAEGLNDPARLIGLHFFNPVAQLPLVEIIRSSFNSDEEIGKGAAFALAIGKSPVVVKSAPGFLVNRVLMPYMLGAVQRVEAGENKELLDAAAVAFGMPMGPIELMDTVGLDVGVSVATELGHEVPDGSKFAKLVAAKKLGRKSGEGFYKWADGKAQKGPVPDHKNLAELGRELVKPLVDMSEVVVSEGVVANADLADIGVIMGTGFAPFLGGPLQARKDGKA</sequence>
<evidence type="ECO:0000259" key="2">
    <source>
        <dbReference type="Pfam" id="PF00725"/>
    </source>
</evidence>
<proteinExistence type="predicted"/>
<protein>
    <submittedName>
        <fullName evidence="4">3-hydroxyacyl-CoA dehydrogenase family protein</fullName>
    </submittedName>
</protein>
<evidence type="ECO:0000313" key="5">
    <source>
        <dbReference type="Proteomes" id="UP001220530"/>
    </source>
</evidence>
<dbReference type="InterPro" id="IPR050136">
    <property type="entry name" value="FA_oxidation_alpha_subunit"/>
</dbReference>
<dbReference type="PROSITE" id="PS00067">
    <property type="entry name" value="3HCDH"/>
    <property type="match status" value="1"/>
</dbReference>
<dbReference type="Proteomes" id="UP001220530">
    <property type="component" value="Chromosome"/>
</dbReference>
<dbReference type="InterPro" id="IPR006108">
    <property type="entry name" value="3HC_DH_C"/>
</dbReference>
<dbReference type="Gene3D" id="1.10.1040.50">
    <property type="match status" value="1"/>
</dbReference>
<feature type="domain" description="3-hydroxyacyl-CoA dehydrogenase C-terminal" evidence="2">
    <location>
        <begin position="253"/>
        <end position="342"/>
    </location>
</feature>
<dbReference type="InterPro" id="IPR006176">
    <property type="entry name" value="3-OHacyl-CoA_DH_NAD-bd"/>
</dbReference>
<dbReference type="RefSeq" id="WP_282217619.1">
    <property type="nucleotide sequence ID" value="NZ_CP118246.1"/>
</dbReference>
<dbReference type="EMBL" id="CP118246">
    <property type="protein sequence ID" value="WDR01208.1"/>
    <property type="molecule type" value="Genomic_DNA"/>
</dbReference>
<dbReference type="InterPro" id="IPR008927">
    <property type="entry name" value="6-PGluconate_DH-like_C_sf"/>
</dbReference>
<dbReference type="Gene3D" id="3.40.50.720">
    <property type="entry name" value="NAD(P)-binding Rossmann-like Domain"/>
    <property type="match status" value="1"/>
</dbReference>
<dbReference type="SUPFAM" id="SSF51735">
    <property type="entry name" value="NAD(P)-binding Rossmann-fold domains"/>
    <property type="match status" value="1"/>
</dbReference>
<dbReference type="InterPro" id="IPR036291">
    <property type="entry name" value="NAD(P)-bd_dom_sf"/>
</dbReference>
<dbReference type="Gene3D" id="3.90.226.10">
    <property type="entry name" value="2-enoyl-CoA Hydratase, Chain A, domain 1"/>
    <property type="match status" value="1"/>
</dbReference>
<dbReference type="Pfam" id="PF02737">
    <property type="entry name" value="3HCDH_N"/>
    <property type="match status" value="1"/>
</dbReference>
<dbReference type="InterPro" id="IPR006180">
    <property type="entry name" value="3-OHacyl-CoA_DH_CS"/>
</dbReference>
<gene>
    <name evidence="4" type="ORF">PSQ19_10035</name>
</gene>